<dbReference type="EnsemblMetazoa" id="PPA35028.1">
    <property type="protein sequence ID" value="PPA35028.1"/>
    <property type="gene ID" value="WBGene00273397"/>
</dbReference>
<evidence type="ECO:0000256" key="1">
    <source>
        <dbReference type="SAM" id="MobiDB-lite"/>
    </source>
</evidence>
<evidence type="ECO:0000313" key="3">
    <source>
        <dbReference type="Proteomes" id="UP000005239"/>
    </source>
</evidence>
<gene>
    <name evidence="2" type="primary">WBGene00273397</name>
</gene>
<organism evidence="2 3">
    <name type="scientific">Pristionchus pacificus</name>
    <name type="common">Parasitic nematode worm</name>
    <dbReference type="NCBI Taxonomy" id="54126"/>
    <lineage>
        <taxon>Eukaryota</taxon>
        <taxon>Metazoa</taxon>
        <taxon>Ecdysozoa</taxon>
        <taxon>Nematoda</taxon>
        <taxon>Chromadorea</taxon>
        <taxon>Rhabditida</taxon>
        <taxon>Rhabditina</taxon>
        <taxon>Diplogasteromorpha</taxon>
        <taxon>Diplogasteroidea</taxon>
        <taxon>Neodiplogasteridae</taxon>
        <taxon>Pristionchus</taxon>
    </lineage>
</organism>
<dbReference type="AlphaFoldDB" id="A0A2A6C6N0"/>
<feature type="compositionally biased region" description="Pro residues" evidence="1">
    <location>
        <begin position="52"/>
        <end position="66"/>
    </location>
</feature>
<accession>A0A8R1UNF0</accession>
<dbReference type="Proteomes" id="UP000005239">
    <property type="component" value="Unassembled WGS sequence"/>
</dbReference>
<accession>A0A2A6C6N0</accession>
<evidence type="ECO:0000313" key="2">
    <source>
        <dbReference type="EnsemblMetazoa" id="PPA35028.1"/>
    </source>
</evidence>
<sequence length="168" mass="18257">MSGAESSPPTPRAGFRDPAPVEYRISRDLLSVTKVHYRPFADTARLPPVPLLPSPVSPSSRPPPASPSSYRPLSLPVDCASAASSFLTGELHHYGRFPNDDHYYTYVVKGRSGGGARLNGFLVGALVGLCTGAWWQRRYCHDGHASARMTKNDYSDPNAIQSKDTSIQ</sequence>
<name>A0A2A6C6N0_PRIPA</name>
<reference evidence="2" key="2">
    <citation type="submission" date="2022-06" db="UniProtKB">
        <authorList>
            <consortium name="EnsemblMetazoa"/>
        </authorList>
    </citation>
    <scope>IDENTIFICATION</scope>
    <source>
        <strain evidence="2">PS312</strain>
    </source>
</reference>
<protein>
    <submittedName>
        <fullName evidence="2">Uncharacterized protein</fullName>
    </submittedName>
</protein>
<reference evidence="3" key="1">
    <citation type="journal article" date="2008" name="Nat. Genet.">
        <title>The Pristionchus pacificus genome provides a unique perspective on nematode lifestyle and parasitism.</title>
        <authorList>
            <person name="Dieterich C."/>
            <person name="Clifton S.W."/>
            <person name="Schuster L.N."/>
            <person name="Chinwalla A."/>
            <person name="Delehaunty K."/>
            <person name="Dinkelacker I."/>
            <person name="Fulton L."/>
            <person name="Fulton R."/>
            <person name="Godfrey J."/>
            <person name="Minx P."/>
            <person name="Mitreva M."/>
            <person name="Roeseler W."/>
            <person name="Tian H."/>
            <person name="Witte H."/>
            <person name="Yang S.P."/>
            <person name="Wilson R.K."/>
            <person name="Sommer R.J."/>
        </authorList>
    </citation>
    <scope>NUCLEOTIDE SEQUENCE [LARGE SCALE GENOMIC DNA]</scope>
    <source>
        <strain evidence="3">PS312</strain>
    </source>
</reference>
<keyword evidence="3" id="KW-1185">Reference proteome</keyword>
<proteinExistence type="predicted"/>
<feature type="region of interest" description="Disordered" evidence="1">
    <location>
        <begin position="52"/>
        <end position="71"/>
    </location>
</feature>